<evidence type="ECO:0000313" key="2">
    <source>
        <dbReference type="Proteomes" id="UP001241747"/>
    </source>
</evidence>
<dbReference type="EMBL" id="JAUSVY010000006">
    <property type="protein sequence ID" value="MDQ0505964.1"/>
    <property type="molecule type" value="Genomic_DNA"/>
</dbReference>
<reference evidence="1 2" key="1">
    <citation type="submission" date="2023-07" db="EMBL/GenBank/DDBJ databases">
        <title>Genomic Encyclopedia of Type Strains, Phase IV (KMG-IV): sequencing the most valuable type-strain genomes for metagenomic binning, comparative biology and taxonomic classification.</title>
        <authorList>
            <person name="Goeker M."/>
        </authorList>
    </citation>
    <scope>NUCLEOTIDE SEQUENCE [LARGE SCALE GENOMIC DNA]</scope>
    <source>
        <strain evidence="1 2">DSM 3770</strain>
    </source>
</reference>
<gene>
    <name evidence="1" type="ORF">QOZ94_002768</name>
</gene>
<dbReference type="RefSeq" id="WP_237347718.1">
    <property type="nucleotide sequence ID" value="NZ_JABWGX010000048.1"/>
</dbReference>
<protein>
    <submittedName>
        <fullName evidence="1">Uncharacterized protein</fullName>
    </submittedName>
</protein>
<comment type="caution">
    <text evidence="1">The sequence shown here is derived from an EMBL/GenBank/DDBJ whole genome shotgun (WGS) entry which is preliminary data.</text>
</comment>
<evidence type="ECO:0000313" key="1">
    <source>
        <dbReference type="EMBL" id="MDQ0505964.1"/>
    </source>
</evidence>
<organism evidence="1 2">
    <name type="scientific">Xanthobacter agilis</name>
    <dbReference type="NCBI Taxonomy" id="47492"/>
    <lineage>
        <taxon>Bacteria</taxon>
        <taxon>Pseudomonadati</taxon>
        <taxon>Pseudomonadota</taxon>
        <taxon>Alphaproteobacteria</taxon>
        <taxon>Hyphomicrobiales</taxon>
        <taxon>Xanthobacteraceae</taxon>
        <taxon>Xanthobacter</taxon>
    </lineage>
</organism>
<name>A0ABU0LFR1_XANAG</name>
<proteinExistence type="predicted"/>
<dbReference type="Proteomes" id="UP001241747">
    <property type="component" value="Unassembled WGS sequence"/>
</dbReference>
<keyword evidence="2" id="KW-1185">Reference proteome</keyword>
<sequence length="101" mass="11377">MAGSIVERVGTVVDDQIITHDDRPCTWERGDEIAGRRLDRRRVYAVIDGDVCELVMWSARCSGCSSDDPYEARGAGCRECGWTGRRRNAQFIPVRLCGNER</sequence>
<accession>A0ABU0LFR1</accession>